<evidence type="ECO:0000256" key="2">
    <source>
        <dbReference type="PROSITE-ProRule" id="PRU00335"/>
    </source>
</evidence>
<dbReference type="Gene3D" id="1.10.357.10">
    <property type="entry name" value="Tetracycline Repressor, domain 2"/>
    <property type="match status" value="1"/>
</dbReference>
<name>A0A9D1K7D9_9FIRM</name>
<reference evidence="4" key="1">
    <citation type="submission" date="2020-10" db="EMBL/GenBank/DDBJ databases">
        <authorList>
            <person name="Gilroy R."/>
        </authorList>
    </citation>
    <scope>NUCLEOTIDE SEQUENCE</scope>
    <source>
        <strain evidence="4">13766</strain>
    </source>
</reference>
<dbReference type="PROSITE" id="PS50977">
    <property type="entry name" value="HTH_TETR_2"/>
    <property type="match status" value="1"/>
</dbReference>
<evidence type="ECO:0000313" key="5">
    <source>
        <dbReference type="Proteomes" id="UP000824140"/>
    </source>
</evidence>
<protein>
    <submittedName>
        <fullName evidence="4">TetR/AcrR family transcriptional regulator</fullName>
    </submittedName>
</protein>
<dbReference type="GO" id="GO:0003677">
    <property type="term" value="F:DNA binding"/>
    <property type="evidence" value="ECO:0007669"/>
    <property type="project" value="UniProtKB-UniRule"/>
</dbReference>
<dbReference type="SUPFAM" id="SSF46689">
    <property type="entry name" value="Homeodomain-like"/>
    <property type="match status" value="1"/>
</dbReference>
<dbReference type="Proteomes" id="UP000824140">
    <property type="component" value="Unassembled WGS sequence"/>
</dbReference>
<proteinExistence type="predicted"/>
<evidence type="ECO:0000313" key="4">
    <source>
        <dbReference type="EMBL" id="HIS94030.1"/>
    </source>
</evidence>
<sequence length="177" mass="20400">MRRSTATTEYLKECMGTALLELMREKPLEKISIEEMTARADVGRSTYFRYFKSKEEVLSFKICCLWKHFDEEKYISAYSGTDDPVAARLFLEFCLSLRDISDLLYATGHQNCILDAYLQILRPAEGDGGLLAYYHSSMTAYALFGLVNAWILRGYQESPEEMERIVRDWLKDAGGKE</sequence>
<comment type="caution">
    <text evidence="4">The sequence shown here is derived from an EMBL/GenBank/DDBJ whole genome shotgun (WGS) entry which is preliminary data.</text>
</comment>
<accession>A0A9D1K7D9</accession>
<dbReference type="AlphaFoldDB" id="A0A9D1K7D9"/>
<feature type="domain" description="HTH tetR-type" evidence="3">
    <location>
        <begin position="9"/>
        <end position="69"/>
    </location>
</feature>
<dbReference type="EMBL" id="DVJN01000260">
    <property type="protein sequence ID" value="HIS94030.1"/>
    <property type="molecule type" value="Genomic_DNA"/>
</dbReference>
<dbReference type="InterPro" id="IPR009057">
    <property type="entry name" value="Homeodomain-like_sf"/>
</dbReference>
<evidence type="ECO:0000256" key="1">
    <source>
        <dbReference type="ARBA" id="ARBA00023125"/>
    </source>
</evidence>
<keyword evidence="1 2" id="KW-0238">DNA-binding</keyword>
<gene>
    <name evidence="4" type="ORF">IAA84_13545</name>
</gene>
<organism evidence="4 5">
    <name type="scientific">Candidatus Alectryocaccomicrobium excrementavium</name>
    <dbReference type="NCBI Taxonomy" id="2840668"/>
    <lineage>
        <taxon>Bacteria</taxon>
        <taxon>Bacillati</taxon>
        <taxon>Bacillota</taxon>
        <taxon>Clostridia</taxon>
        <taxon>Candidatus Alectryocaccomicrobium</taxon>
    </lineage>
</organism>
<reference evidence="4" key="2">
    <citation type="journal article" date="2021" name="PeerJ">
        <title>Extensive microbial diversity within the chicken gut microbiome revealed by metagenomics and culture.</title>
        <authorList>
            <person name="Gilroy R."/>
            <person name="Ravi A."/>
            <person name="Getino M."/>
            <person name="Pursley I."/>
            <person name="Horton D.L."/>
            <person name="Alikhan N.F."/>
            <person name="Baker D."/>
            <person name="Gharbi K."/>
            <person name="Hall N."/>
            <person name="Watson M."/>
            <person name="Adriaenssens E.M."/>
            <person name="Foster-Nyarko E."/>
            <person name="Jarju S."/>
            <person name="Secka A."/>
            <person name="Antonio M."/>
            <person name="Oren A."/>
            <person name="Chaudhuri R.R."/>
            <person name="La Ragione R."/>
            <person name="Hildebrand F."/>
            <person name="Pallen M.J."/>
        </authorList>
    </citation>
    <scope>NUCLEOTIDE SEQUENCE</scope>
    <source>
        <strain evidence="4">13766</strain>
    </source>
</reference>
<feature type="DNA-binding region" description="H-T-H motif" evidence="2">
    <location>
        <begin position="32"/>
        <end position="51"/>
    </location>
</feature>
<evidence type="ECO:0000259" key="3">
    <source>
        <dbReference type="PROSITE" id="PS50977"/>
    </source>
</evidence>
<dbReference type="InterPro" id="IPR001647">
    <property type="entry name" value="HTH_TetR"/>
</dbReference>
<dbReference type="Pfam" id="PF00440">
    <property type="entry name" value="TetR_N"/>
    <property type="match status" value="1"/>
</dbReference>